<feature type="compositionally biased region" description="Basic and acidic residues" evidence="1">
    <location>
        <begin position="388"/>
        <end position="397"/>
    </location>
</feature>
<feature type="compositionally biased region" description="Basic residues" evidence="1">
    <location>
        <begin position="365"/>
        <end position="374"/>
    </location>
</feature>
<dbReference type="Proteomes" id="UP000324767">
    <property type="component" value="Unassembled WGS sequence"/>
</dbReference>
<dbReference type="OrthoDB" id="10633811at2759"/>
<feature type="compositionally biased region" description="Polar residues" evidence="1">
    <location>
        <begin position="647"/>
        <end position="669"/>
    </location>
</feature>
<reference evidence="2 3" key="1">
    <citation type="submission" date="2019-09" db="EMBL/GenBank/DDBJ databases">
        <title>The hologenome of the rock-dwelling lichen Lasallia pustulata.</title>
        <authorList>
            <person name="Greshake Tzovaras B."/>
            <person name="Segers F."/>
            <person name="Bicker A."/>
            <person name="Dal Grande F."/>
            <person name="Otte J."/>
            <person name="Hankeln T."/>
            <person name="Schmitt I."/>
            <person name="Ebersberger I."/>
        </authorList>
    </citation>
    <scope>NUCLEOTIDE SEQUENCE [LARGE SCALE GENOMIC DNA]</scope>
    <source>
        <strain evidence="2">A1-1</strain>
    </source>
</reference>
<evidence type="ECO:0000313" key="3">
    <source>
        <dbReference type="Proteomes" id="UP000324767"/>
    </source>
</evidence>
<feature type="compositionally biased region" description="Basic and acidic residues" evidence="1">
    <location>
        <begin position="571"/>
        <end position="591"/>
    </location>
</feature>
<comment type="caution">
    <text evidence="2">The sequence shown here is derived from an EMBL/GenBank/DDBJ whole genome shotgun (WGS) entry which is preliminary data.</text>
</comment>
<feature type="compositionally biased region" description="Polar residues" evidence="1">
    <location>
        <begin position="534"/>
        <end position="544"/>
    </location>
</feature>
<gene>
    <name evidence="2" type="ORF">FRX48_08525</name>
</gene>
<proteinExistence type="predicted"/>
<feature type="region of interest" description="Disordered" evidence="1">
    <location>
        <begin position="1"/>
        <end position="50"/>
    </location>
</feature>
<feature type="region of interest" description="Disordered" evidence="1">
    <location>
        <begin position="524"/>
        <end position="815"/>
    </location>
</feature>
<feature type="region of interest" description="Disordered" evidence="1">
    <location>
        <begin position="153"/>
        <end position="205"/>
    </location>
</feature>
<sequence>METAASSLSPRLSVATSASKEQPLATMDALPPRFKNASSALKRPSRRRAVGGAIADDLRLQDAQKPGFVHISQRPPTSPQNRVPGLASRKALLKKRQRLDDILPSLIGSSELGSASAGLSMNNSPGPKTVHTYSRKTTGAHRATIAENGLCSVSAESSSSKADTTNNLRDAVDDCGVHTNGTEDKDPRYRSEQQQPPRRRVHLRKRKPIAHVDEVPNTQKVVAVGKLTKIHGKRKRRAPVGELALVRSAAEGAISSSQVNVLSRIDPSSEVLEDLIDILPKTTHTAFSNKELLPSKTPSASSSGQKSLSVIRKTIILPKDSSHVLYLEGRRYKQLPATPRGSNWPVRRLGSGFEGLENIVPPKEPRRRPRRCRTRNGTPTETSSLDFAEVRREAEARRVHRPPQPANKRNKDFTSAMSSDTRLSGSESTGRGQSNGIEEGSTDVQPHEESRYTTVQTHAKNPIHLPAMRQQSEKTTIQIRPIIALHQNLRSCGNNEDLPTGRIVDQPRHQACRVRRRVTFEDEIWRQPPKRSSPLPQTSTSNNTREIDADDEEVPLHLPTQPRESDESDAFDNKATDQKEGAIRQRSEIPETPKSSEQAASYRTAKGPLRSILKRSSYDPSQIWRMDSAEEEEDESMPGEMKRHQSIPESSLNTTKYFSQAAQQLNSPATKPDMIMPPPAQASPIHLRTPAVQDSEEGQGEPAIPMNSRITVTPSPSRRRSASPSDGRPNQHLGPLTGPIVGDSQEAQEEPVVPMTSRITVAPSPSRRRAAPMSGGGPNHDLGSLARRVGRELGTAPERKRRGSGIPFVRPFKGT</sequence>
<organism evidence="2 3">
    <name type="scientific">Lasallia pustulata</name>
    <dbReference type="NCBI Taxonomy" id="136370"/>
    <lineage>
        <taxon>Eukaryota</taxon>
        <taxon>Fungi</taxon>
        <taxon>Dikarya</taxon>
        <taxon>Ascomycota</taxon>
        <taxon>Pezizomycotina</taxon>
        <taxon>Lecanoromycetes</taxon>
        <taxon>OSLEUM clade</taxon>
        <taxon>Umbilicariomycetidae</taxon>
        <taxon>Umbilicariales</taxon>
        <taxon>Umbilicariaceae</taxon>
        <taxon>Lasallia</taxon>
    </lineage>
</organism>
<evidence type="ECO:0000256" key="1">
    <source>
        <dbReference type="SAM" id="MobiDB-lite"/>
    </source>
</evidence>
<feature type="region of interest" description="Disordered" evidence="1">
    <location>
        <begin position="354"/>
        <end position="471"/>
    </location>
</feature>
<feature type="compositionally biased region" description="Polar residues" evidence="1">
    <location>
        <begin position="413"/>
        <end position="436"/>
    </location>
</feature>
<evidence type="ECO:0000313" key="2">
    <source>
        <dbReference type="EMBL" id="KAA6407687.1"/>
    </source>
</evidence>
<feature type="compositionally biased region" description="Polar residues" evidence="1">
    <location>
        <begin position="1"/>
        <end position="20"/>
    </location>
</feature>
<dbReference type="AlphaFoldDB" id="A0A5M8PEB3"/>
<accession>A0A5M8PEB3</accession>
<feature type="compositionally biased region" description="Basic and acidic residues" evidence="1">
    <location>
        <begin position="170"/>
        <end position="191"/>
    </location>
</feature>
<protein>
    <submittedName>
        <fullName evidence="2">Uncharacterized protein</fullName>
    </submittedName>
</protein>
<name>A0A5M8PEB3_9LECA</name>
<dbReference type="EMBL" id="VXIT01000016">
    <property type="protein sequence ID" value="KAA6407687.1"/>
    <property type="molecule type" value="Genomic_DNA"/>
</dbReference>